<name>H2YUN3_CIOSA</name>
<protein>
    <submittedName>
        <fullName evidence="3">Uncharacterized protein</fullName>
    </submittedName>
</protein>
<sequence length="412" mass="46374">MDVYTLLSTGVSVKQHINNGHKALQRYIHRFPDNWRSWELMARLLLTEVNNMESDVAYSAAAWAWMLYESDERNLITNYHRYGKTLKQCAGDRWKVAKTLAYSTLACGKHSSIPGDMDALKAAQRLVHSHPYNAESWSILSSACHARTVYTKITKNETVLNNECRRFSEFVANHSSDKLHAWATKQNMLSCIIDHKHEAVAELASKITINFEESDVFVSLSECDVALHQSQEVEGHVIDELENLAFSQSTSLLSKKMISSALQCMGMYERSHKVLVNLLKTEPNNRFNILLRIAHLGLTAAATGCDITKWIDVATNASIGAVKLNGESPVALLLDALCHKANKNNKKMKSSLHKALTTTPHPMCQAKLLSSCLLYNFYQQQNDDVALQKLVEDLKGFGTGFWEKMQEILLTN</sequence>
<evidence type="ECO:0000313" key="4">
    <source>
        <dbReference type="Proteomes" id="UP000007875"/>
    </source>
</evidence>
<dbReference type="InterPro" id="IPR039226">
    <property type="entry name" value="Ski3/TTC37"/>
</dbReference>
<keyword evidence="4" id="KW-1185">Reference proteome</keyword>
<dbReference type="HOGENOM" id="CLU_667213_0_0_1"/>
<keyword evidence="1" id="KW-0677">Repeat</keyword>
<organism evidence="3 4">
    <name type="scientific">Ciona savignyi</name>
    <name type="common">Pacific transparent sea squirt</name>
    <dbReference type="NCBI Taxonomy" id="51511"/>
    <lineage>
        <taxon>Eukaryota</taxon>
        <taxon>Metazoa</taxon>
        <taxon>Chordata</taxon>
        <taxon>Tunicata</taxon>
        <taxon>Ascidiacea</taxon>
        <taxon>Phlebobranchia</taxon>
        <taxon>Cionidae</taxon>
        <taxon>Ciona</taxon>
    </lineage>
</organism>
<keyword evidence="2" id="KW-0802">TPR repeat</keyword>
<dbReference type="GO" id="GO:0006401">
    <property type="term" value="P:RNA catabolic process"/>
    <property type="evidence" value="ECO:0007669"/>
    <property type="project" value="InterPro"/>
</dbReference>
<dbReference type="PANTHER" id="PTHR15704">
    <property type="entry name" value="SUPERKILLER 3 PROTEIN-RELATED"/>
    <property type="match status" value="1"/>
</dbReference>
<evidence type="ECO:0000313" key="3">
    <source>
        <dbReference type="Ensembl" id="ENSCSAVP00000009043.1"/>
    </source>
</evidence>
<dbReference type="GO" id="GO:0055087">
    <property type="term" value="C:Ski complex"/>
    <property type="evidence" value="ECO:0007669"/>
    <property type="project" value="InterPro"/>
</dbReference>
<dbReference type="Ensembl" id="ENSCSAVT00000009157.1">
    <property type="protein sequence ID" value="ENSCSAVP00000009043.1"/>
    <property type="gene ID" value="ENSCSAVG00000005345.1"/>
</dbReference>
<dbReference type="PANTHER" id="PTHR15704:SF7">
    <property type="entry name" value="SUPERKILLER COMPLEX PROTEIN 3"/>
    <property type="match status" value="1"/>
</dbReference>
<evidence type="ECO:0000256" key="2">
    <source>
        <dbReference type="ARBA" id="ARBA00022803"/>
    </source>
</evidence>
<reference evidence="3" key="3">
    <citation type="submission" date="2025-09" db="UniProtKB">
        <authorList>
            <consortium name="Ensembl"/>
        </authorList>
    </citation>
    <scope>IDENTIFICATION</scope>
</reference>
<evidence type="ECO:0000256" key="1">
    <source>
        <dbReference type="ARBA" id="ARBA00022737"/>
    </source>
</evidence>
<dbReference type="AlphaFoldDB" id="H2YUN3"/>
<proteinExistence type="predicted"/>
<accession>H2YUN3</accession>
<reference evidence="4" key="1">
    <citation type="submission" date="2003-08" db="EMBL/GenBank/DDBJ databases">
        <authorList>
            <person name="Birren B."/>
            <person name="Nusbaum C."/>
            <person name="Abebe A."/>
            <person name="Abouelleil A."/>
            <person name="Adekoya E."/>
            <person name="Ait-zahra M."/>
            <person name="Allen N."/>
            <person name="Allen T."/>
            <person name="An P."/>
            <person name="Anderson M."/>
            <person name="Anderson S."/>
            <person name="Arachchi H."/>
            <person name="Armbruster J."/>
            <person name="Bachantsang P."/>
            <person name="Baldwin J."/>
            <person name="Barry A."/>
            <person name="Bayul T."/>
            <person name="Blitshsteyn B."/>
            <person name="Bloom T."/>
            <person name="Blye J."/>
            <person name="Boguslavskiy L."/>
            <person name="Borowsky M."/>
            <person name="Boukhgalter B."/>
            <person name="Brunache A."/>
            <person name="Butler J."/>
            <person name="Calixte N."/>
            <person name="Calvo S."/>
            <person name="Camarata J."/>
            <person name="Campo K."/>
            <person name="Chang J."/>
            <person name="Cheshatsang Y."/>
            <person name="Citroen M."/>
            <person name="Collymore A."/>
            <person name="Considine T."/>
            <person name="Cook A."/>
            <person name="Cooke P."/>
            <person name="Corum B."/>
            <person name="Cuomo C."/>
            <person name="David R."/>
            <person name="Dawoe T."/>
            <person name="Degray S."/>
            <person name="Dodge S."/>
            <person name="Dooley K."/>
            <person name="Dorje P."/>
            <person name="Dorjee K."/>
            <person name="Dorris L."/>
            <person name="Duffey N."/>
            <person name="Dupes A."/>
            <person name="Elkins T."/>
            <person name="Engels R."/>
            <person name="Erickson J."/>
            <person name="Farina A."/>
            <person name="Faro S."/>
            <person name="Ferreira P."/>
            <person name="Fischer H."/>
            <person name="Fitzgerald M."/>
            <person name="Foley K."/>
            <person name="Gage D."/>
            <person name="Galagan J."/>
            <person name="Gearin G."/>
            <person name="Gnerre S."/>
            <person name="Gnirke A."/>
            <person name="Goyette A."/>
            <person name="Graham J."/>
            <person name="Grandbois E."/>
            <person name="Gyaltsen K."/>
            <person name="Hafez N."/>
            <person name="Hagopian D."/>
            <person name="Hagos B."/>
            <person name="Hall J."/>
            <person name="Hatcher B."/>
            <person name="Heller A."/>
            <person name="Higgins H."/>
            <person name="Honan T."/>
            <person name="Horn A."/>
            <person name="Houde N."/>
            <person name="Hughes L."/>
            <person name="Hulme W."/>
            <person name="Husby E."/>
            <person name="Iliev I."/>
            <person name="Jaffe D."/>
            <person name="Jones C."/>
            <person name="Kamal M."/>
            <person name="Kamat A."/>
            <person name="Kamvysselis M."/>
            <person name="Karlsson E."/>
            <person name="Kells C."/>
            <person name="Kieu A."/>
            <person name="Kisner P."/>
            <person name="Kodira C."/>
            <person name="Kulbokas E."/>
            <person name="Labutti K."/>
            <person name="Lama D."/>
            <person name="Landers T."/>
            <person name="Leger J."/>
            <person name="Levine S."/>
            <person name="Lewis D."/>
            <person name="Lewis T."/>
            <person name="Lindblad-toh K."/>
            <person name="Liu X."/>
            <person name="Lokyitsang T."/>
            <person name="Lokyitsang Y."/>
            <person name="Lucien O."/>
            <person name="Lui A."/>
            <person name="Ma L.J."/>
            <person name="Mabbitt R."/>
            <person name="Macdonald J."/>
            <person name="Maclean C."/>
            <person name="Major J."/>
            <person name="Manning J."/>
            <person name="Marabella R."/>
            <person name="Maru K."/>
            <person name="Matthews C."/>
            <person name="Mauceli E."/>
            <person name="Mccarthy M."/>
            <person name="Mcdonough S."/>
            <person name="Mcghee T."/>
            <person name="Meldrim J."/>
            <person name="Meneus L."/>
            <person name="Mesirov J."/>
            <person name="Mihalev A."/>
            <person name="Mihova T."/>
            <person name="Mikkelsen T."/>
            <person name="Mlenga V."/>
            <person name="Moru K."/>
            <person name="Mozes J."/>
            <person name="Mulrain L."/>
            <person name="Munson G."/>
            <person name="Naylor J."/>
            <person name="Newes C."/>
            <person name="Nguyen C."/>
            <person name="Nguyen N."/>
            <person name="Nguyen T."/>
            <person name="Nicol R."/>
            <person name="Nielsen C."/>
            <person name="Nizzari M."/>
            <person name="Norbu C."/>
            <person name="Norbu N."/>
            <person name="O'donnell P."/>
            <person name="Okoawo O."/>
            <person name="O'leary S."/>
            <person name="Omotosho B."/>
            <person name="O'neill K."/>
            <person name="Osman S."/>
            <person name="Parker S."/>
            <person name="Perrin D."/>
            <person name="Phunkhang P."/>
            <person name="Piqani B."/>
            <person name="Purcell S."/>
            <person name="Rachupka T."/>
            <person name="Ramasamy U."/>
            <person name="Rameau R."/>
            <person name="Ray V."/>
            <person name="Raymond C."/>
            <person name="Retta R."/>
            <person name="Richardson S."/>
            <person name="Rise C."/>
            <person name="Rodriguez J."/>
            <person name="Rogers J."/>
            <person name="Rogov P."/>
            <person name="Rutman M."/>
            <person name="Schupbach R."/>
            <person name="Seaman C."/>
            <person name="Settipalli S."/>
            <person name="Sharpe T."/>
            <person name="Sheridan J."/>
            <person name="Sherpa N."/>
            <person name="Shi J."/>
            <person name="Smirnov S."/>
            <person name="Smith C."/>
            <person name="Sougnez C."/>
            <person name="Spencer B."/>
            <person name="Stalker J."/>
            <person name="Stange-thomann N."/>
            <person name="Stavropoulos S."/>
            <person name="Stetson K."/>
            <person name="Stone C."/>
            <person name="Stone S."/>
            <person name="Stubbs M."/>
            <person name="Talamas J."/>
            <person name="Tchuinga P."/>
            <person name="Tenzing P."/>
            <person name="Tesfaye S."/>
            <person name="Theodore J."/>
            <person name="Thoulutsang Y."/>
            <person name="Topham K."/>
            <person name="Towey S."/>
            <person name="Tsamla T."/>
            <person name="Tsomo N."/>
            <person name="Vallee D."/>
            <person name="Vassiliev H."/>
            <person name="Venkataraman V."/>
            <person name="Vinson J."/>
            <person name="Vo A."/>
            <person name="Wade C."/>
            <person name="Wang S."/>
            <person name="Wangchuk T."/>
            <person name="Wangdi T."/>
            <person name="Whittaker C."/>
            <person name="Wilkinson J."/>
            <person name="Wu Y."/>
            <person name="Wyman D."/>
            <person name="Yadav S."/>
            <person name="Yang S."/>
            <person name="Yang X."/>
            <person name="Yeager S."/>
            <person name="Yee E."/>
            <person name="Young G."/>
            <person name="Zainoun J."/>
            <person name="Zembeck L."/>
            <person name="Zimmer A."/>
            <person name="Zody M."/>
            <person name="Lander E."/>
        </authorList>
    </citation>
    <scope>NUCLEOTIDE SEQUENCE [LARGE SCALE GENOMIC DNA]</scope>
</reference>
<dbReference type="InParanoid" id="H2YUN3"/>
<reference evidence="3" key="2">
    <citation type="submission" date="2025-08" db="UniProtKB">
        <authorList>
            <consortium name="Ensembl"/>
        </authorList>
    </citation>
    <scope>IDENTIFICATION</scope>
</reference>
<dbReference type="Proteomes" id="UP000007875">
    <property type="component" value="Unassembled WGS sequence"/>
</dbReference>